<dbReference type="InterPro" id="IPR052050">
    <property type="entry name" value="SecEffector_AnkRepeat"/>
</dbReference>
<dbReference type="Gene3D" id="1.25.40.20">
    <property type="entry name" value="Ankyrin repeat-containing domain"/>
    <property type="match status" value="1"/>
</dbReference>
<dbReference type="PANTHER" id="PTHR46586">
    <property type="entry name" value="ANKYRIN REPEAT-CONTAINING PROTEIN"/>
    <property type="match status" value="1"/>
</dbReference>
<dbReference type="InterPro" id="IPR036770">
    <property type="entry name" value="Ankyrin_rpt-contain_sf"/>
</dbReference>
<dbReference type="AlphaFoldDB" id="A0AAV2Z1V5"/>
<protein>
    <recommendedName>
        <fullName evidence="3">Ankyrin repeat-containing domain</fullName>
    </recommendedName>
</protein>
<comment type="caution">
    <text evidence="1">The sequence shown here is derived from an EMBL/GenBank/DDBJ whole genome shotgun (WGS) entry which is preliminary data.</text>
</comment>
<reference evidence="1" key="2">
    <citation type="journal article" date="2023" name="Microbiol Resour">
        <title>Decontamination and Annotation of the Draft Genome Sequence of the Oomycete Lagenidium giganteum ARSEF 373.</title>
        <authorList>
            <person name="Morgan W.R."/>
            <person name="Tartar A."/>
        </authorList>
    </citation>
    <scope>NUCLEOTIDE SEQUENCE</scope>
    <source>
        <strain evidence="1">ARSEF 373</strain>
    </source>
</reference>
<dbReference type="PANTHER" id="PTHR46586:SF3">
    <property type="entry name" value="ANKYRIN REPEAT-CONTAINING PROTEIN"/>
    <property type="match status" value="1"/>
</dbReference>
<keyword evidence="2" id="KW-1185">Reference proteome</keyword>
<proteinExistence type="predicted"/>
<gene>
    <name evidence="1" type="ORF">N0F65_004089</name>
</gene>
<dbReference type="EMBL" id="DAKRPA010000083">
    <property type="protein sequence ID" value="DAZ99456.1"/>
    <property type="molecule type" value="Genomic_DNA"/>
</dbReference>
<dbReference type="Proteomes" id="UP001146120">
    <property type="component" value="Unassembled WGS sequence"/>
</dbReference>
<accession>A0AAV2Z1V5</accession>
<evidence type="ECO:0008006" key="3">
    <source>
        <dbReference type="Google" id="ProtNLM"/>
    </source>
</evidence>
<sequence length="326" mass="36247">MRILYCEEYIDGHKLGTDKATRCLAPPRQLDVSALEEAASREASNSYAGWLIDHQIQGIFLDAAMNGHLDVVEFLHNETQHIASAAAKDEVANHSHLDVVQFLHQYRLEGCTTKAMKEAARSQRLRRRRSASCESCTTTAQNDVESWVVDCAAQNVHLEVVKFLRKQHVARCTQHAMDSAAQKGHVDVCDFSHRHCCERCATAAWNENLEMVGFLHEFQATSCVPALGLALRNKHMEVARWLHEHKLCSNCGTDVMDTVISLGRLVIGCTTKAMDEAAGNGHLDVVTICMSIGLKVAQLMQCITQRREGTLTSCLRIGLKRAELTP</sequence>
<dbReference type="SUPFAM" id="SSF48403">
    <property type="entry name" value="Ankyrin repeat"/>
    <property type="match status" value="1"/>
</dbReference>
<name>A0AAV2Z1V5_9STRA</name>
<reference evidence="1" key="1">
    <citation type="submission" date="2022-11" db="EMBL/GenBank/DDBJ databases">
        <authorList>
            <person name="Morgan W.R."/>
            <person name="Tartar A."/>
        </authorList>
    </citation>
    <scope>NUCLEOTIDE SEQUENCE</scope>
    <source>
        <strain evidence="1">ARSEF 373</strain>
    </source>
</reference>
<evidence type="ECO:0000313" key="1">
    <source>
        <dbReference type="EMBL" id="DAZ99456.1"/>
    </source>
</evidence>
<organism evidence="1 2">
    <name type="scientific">Lagenidium giganteum</name>
    <dbReference type="NCBI Taxonomy" id="4803"/>
    <lineage>
        <taxon>Eukaryota</taxon>
        <taxon>Sar</taxon>
        <taxon>Stramenopiles</taxon>
        <taxon>Oomycota</taxon>
        <taxon>Peronosporomycetes</taxon>
        <taxon>Pythiales</taxon>
        <taxon>Pythiaceae</taxon>
    </lineage>
</organism>
<evidence type="ECO:0000313" key="2">
    <source>
        <dbReference type="Proteomes" id="UP001146120"/>
    </source>
</evidence>